<dbReference type="Proteomes" id="UP000694865">
    <property type="component" value="Unplaced"/>
</dbReference>
<evidence type="ECO:0000256" key="1">
    <source>
        <dbReference type="SAM" id="MobiDB-lite"/>
    </source>
</evidence>
<feature type="compositionally biased region" description="Polar residues" evidence="1">
    <location>
        <begin position="57"/>
        <end position="66"/>
    </location>
</feature>
<feature type="compositionally biased region" description="Low complexity" evidence="1">
    <location>
        <begin position="35"/>
        <end position="45"/>
    </location>
</feature>
<dbReference type="RefSeq" id="XP_006818735.1">
    <property type="nucleotide sequence ID" value="XM_006818672.1"/>
</dbReference>
<protein>
    <submittedName>
        <fullName evidence="3">Mucin-5AC-like</fullName>
    </submittedName>
</protein>
<feature type="region of interest" description="Disordered" evidence="1">
    <location>
        <begin position="1"/>
        <end position="78"/>
    </location>
</feature>
<name>A0ABM0MFE4_SACKO</name>
<gene>
    <name evidence="3" type="primary">LOC102803343</name>
</gene>
<reference evidence="3" key="1">
    <citation type="submission" date="2025-08" db="UniProtKB">
        <authorList>
            <consortium name="RefSeq"/>
        </authorList>
    </citation>
    <scope>IDENTIFICATION</scope>
    <source>
        <tissue evidence="3">Testes</tissue>
    </source>
</reference>
<sequence length="415" mass="44336">MKESIGTVIESSPTTPTKSPPRVLMEASIGTVIESSPTTPTKSPSRASMKDSIATVIESSPTTATKSPPRVSIEEASSRVPSNLLIRTLTKTSHRIPTKTPPRTSTKSSSLMESSIGVSMKISDRTSTSVSTLSQLIEMTSSMMAETSTSLAKHHIPWKLTKKSFTKGSTISLITHTADDISVPTTTPINTINPVKTNDSTTVNEIKSAVPRMLLTSAVTTETHIAEDVTAVPNHTVNGHPFDKSTSTVNTTSASRKHSQTLVLTGSNKLDITGYNKDATTLIRGEDTHSISTDGNTIHSLLVSSRSVSNVLARTPKNIQSTFTHSTISQTNNLIPEKTTTTDVKGGANTASFITTDTRVSYTTGVYEASATKTLCNAVHQKVQSKAVFFFDAVSMAFVFTKNGGMAAALKWRLD</sequence>
<keyword evidence="2" id="KW-1185">Reference proteome</keyword>
<accession>A0ABM0MFE4</accession>
<dbReference type="GeneID" id="102803343"/>
<proteinExistence type="predicted"/>
<organism evidence="2 3">
    <name type="scientific">Saccoglossus kowalevskii</name>
    <name type="common">Acorn worm</name>
    <dbReference type="NCBI Taxonomy" id="10224"/>
    <lineage>
        <taxon>Eukaryota</taxon>
        <taxon>Metazoa</taxon>
        <taxon>Hemichordata</taxon>
        <taxon>Enteropneusta</taxon>
        <taxon>Harrimaniidae</taxon>
        <taxon>Saccoglossus</taxon>
    </lineage>
</organism>
<feature type="compositionally biased region" description="Low complexity" evidence="1">
    <location>
        <begin position="11"/>
        <end position="21"/>
    </location>
</feature>
<evidence type="ECO:0000313" key="3">
    <source>
        <dbReference type="RefSeq" id="XP_006818735.1"/>
    </source>
</evidence>
<evidence type="ECO:0000313" key="2">
    <source>
        <dbReference type="Proteomes" id="UP000694865"/>
    </source>
</evidence>